<evidence type="ECO:0000313" key="8">
    <source>
        <dbReference type="Proteomes" id="UP000316252"/>
    </source>
</evidence>
<feature type="compositionally biased region" description="Polar residues" evidence="4">
    <location>
        <begin position="1"/>
        <end position="14"/>
    </location>
</feature>
<dbReference type="RefSeq" id="WP_141161841.1">
    <property type="nucleotide sequence ID" value="NZ_VHQG01000001.1"/>
</dbReference>
<feature type="transmembrane region" description="Helical" evidence="5">
    <location>
        <begin position="29"/>
        <end position="50"/>
    </location>
</feature>
<keyword evidence="5" id="KW-1133">Transmembrane helix</keyword>
<evidence type="ECO:0000256" key="5">
    <source>
        <dbReference type="SAM" id="Phobius"/>
    </source>
</evidence>
<dbReference type="SUPFAM" id="SSF53474">
    <property type="entry name" value="alpha/beta-Hydrolases"/>
    <property type="match status" value="1"/>
</dbReference>
<name>A0A506Y623_9MICO</name>
<feature type="domain" description="Peptidase S33 tripeptidyl aminopeptidase-like C-terminal" evidence="6">
    <location>
        <begin position="432"/>
        <end position="534"/>
    </location>
</feature>
<dbReference type="Proteomes" id="UP000316252">
    <property type="component" value="Unassembled WGS sequence"/>
</dbReference>
<dbReference type="InterPro" id="IPR051601">
    <property type="entry name" value="Serine_prot/Carboxylest_S33"/>
</dbReference>
<evidence type="ECO:0000313" key="7">
    <source>
        <dbReference type="EMBL" id="TPW77313.1"/>
    </source>
</evidence>
<dbReference type="PANTHER" id="PTHR43248:SF29">
    <property type="entry name" value="TRIPEPTIDYL AMINOPEPTIDASE"/>
    <property type="match status" value="1"/>
</dbReference>
<organism evidence="7 8">
    <name type="scientific">Schumannella soli</name>
    <dbReference type="NCBI Taxonomy" id="2590779"/>
    <lineage>
        <taxon>Bacteria</taxon>
        <taxon>Bacillati</taxon>
        <taxon>Actinomycetota</taxon>
        <taxon>Actinomycetes</taxon>
        <taxon>Micrococcales</taxon>
        <taxon>Microbacteriaceae</taxon>
        <taxon>Schumannella</taxon>
    </lineage>
</organism>
<feature type="region of interest" description="Disordered" evidence="4">
    <location>
        <begin position="1"/>
        <end position="22"/>
    </location>
</feature>
<evidence type="ECO:0000256" key="3">
    <source>
        <dbReference type="ARBA" id="ARBA00022801"/>
    </source>
</evidence>
<dbReference type="InterPro" id="IPR013595">
    <property type="entry name" value="Pept_S33_TAP-like_C"/>
</dbReference>
<keyword evidence="5" id="KW-0812">Transmembrane</keyword>
<evidence type="ECO:0000256" key="4">
    <source>
        <dbReference type="SAM" id="MobiDB-lite"/>
    </source>
</evidence>
<dbReference type="Gene3D" id="3.40.50.1820">
    <property type="entry name" value="alpha/beta hydrolase"/>
    <property type="match status" value="1"/>
</dbReference>
<dbReference type="Pfam" id="PF08386">
    <property type="entry name" value="Abhydrolase_4"/>
    <property type="match status" value="1"/>
</dbReference>
<reference evidence="7 8" key="1">
    <citation type="submission" date="2019-06" db="EMBL/GenBank/DDBJ databases">
        <authorList>
            <person name="Li F."/>
        </authorList>
    </citation>
    <scope>NUCLEOTIDE SEQUENCE [LARGE SCALE GENOMIC DNA]</scope>
    <source>
        <strain evidence="7 8">10F1D-1</strain>
    </source>
</reference>
<dbReference type="EMBL" id="VHQG01000001">
    <property type="protein sequence ID" value="TPW77313.1"/>
    <property type="molecule type" value="Genomic_DNA"/>
</dbReference>
<evidence type="ECO:0000259" key="6">
    <source>
        <dbReference type="Pfam" id="PF08386"/>
    </source>
</evidence>
<keyword evidence="2" id="KW-0732">Signal</keyword>
<protein>
    <submittedName>
        <fullName evidence="7">Alpha/beta hydrolase</fullName>
    </submittedName>
</protein>
<keyword evidence="5" id="KW-0472">Membrane</keyword>
<gene>
    <name evidence="7" type="ORF">FJ657_00990</name>
</gene>
<comment type="similarity">
    <text evidence="1">Belongs to the peptidase S33 family.</text>
</comment>
<evidence type="ECO:0000256" key="1">
    <source>
        <dbReference type="ARBA" id="ARBA00010088"/>
    </source>
</evidence>
<dbReference type="AlphaFoldDB" id="A0A506Y623"/>
<evidence type="ECO:0000256" key="2">
    <source>
        <dbReference type="ARBA" id="ARBA00022729"/>
    </source>
</evidence>
<sequence>MSRASTASNPSTASDRPAHSPRVARRRGLAVVALAAALAVGLSGCVQWFLPPQGSRTSTPSDEKVDAALKPYYQQKLAWKGCSDGMQCATAKAPLDWADPSGETIDLALIRQPATSGTAKGSLLINPGGPGGSGYDFVRDSVDYATSKKLQASYDIVGFDPRGVGHSSAVSCYTDPKAFDDYIYGITPGVPGSAEWLAAAEKSNQQFGQDCLKGTGELLGHVDTVSAARDLDMLRAALGDKKLNYLGYSYGTFLGATYADLFPKKTGHLVLDGALDPATSDFDVTLTQAKGFESAFRAYLKDCLTRKGCPFAGTVDDSVAEVEQLFASVQASPIRNSDGRELGTSALFTAIIYPLYSKESWPYLDQLFADVFSGSAEIAFKLADAYYSRDDKGDYADNSTEAFISINCLDYKNDDADPATMRQQAVTLAAEAPLFGPQMAYGGVGCVGWPFQGTRDRVAISADGSAPIIVVGTTNDPATPYVWAQAMAKQLQNGHLVTYHGEGHTAYNKSNSCVNDAVDGFFLDDEVPTRDPDC</sequence>
<dbReference type="OrthoDB" id="3252468at2"/>
<dbReference type="InterPro" id="IPR029058">
    <property type="entry name" value="AB_hydrolase_fold"/>
</dbReference>
<comment type="caution">
    <text evidence="7">The sequence shown here is derived from an EMBL/GenBank/DDBJ whole genome shotgun (WGS) entry which is preliminary data.</text>
</comment>
<keyword evidence="8" id="KW-1185">Reference proteome</keyword>
<dbReference type="PANTHER" id="PTHR43248">
    <property type="entry name" value="2-SUCCINYL-6-HYDROXY-2,4-CYCLOHEXADIENE-1-CARBOXYLATE SYNTHASE"/>
    <property type="match status" value="1"/>
</dbReference>
<keyword evidence="3 7" id="KW-0378">Hydrolase</keyword>
<proteinExistence type="inferred from homology"/>
<dbReference type="GO" id="GO:0016787">
    <property type="term" value="F:hydrolase activity"/>
    <property type="evidence" value="ECO:0007669"/>
    <property type="project" value="UniProtKB-KW"/>
</dbReference>
<accession>A0A506Y623</accession>